<dbReference type="PRINTS" id="PR00463">
    <property type="entry name" value="EP450I"/>
</dbReference>
<evidence type="ECO:0000256" key="6">
    <source>
        <dbReference type="ARBA" id="ARBA00023004"/>
    </source>
</evidence>
<dbReference type="InterPro" id="IPR002401">
    <property type="entry name" value="Cyt_P450_E_grp-I"/>
</dbReference>
<keyword evidence="5" id="KW-0256">Endoplasmic reticulum</keyword>
<evidence type="ECO:0000256" key="10">
    <source>
        <dbReference type="RuleBase" id="RU000461"/>
    </source>
</evidence>
<dbReference type="Gene3D" id="1.10.630.10">
    <property type="entry name" value="Cytochrome P450"/>
    <property type="match status" value="1"/>
</dbReference>
<dbReference type="HOGENOM" id="CLU_001570_5_1_1"/>
<dbReference type="PhylomeDB" id="T1IWF3"/>
<dbReference type="InterPro" id="IPR017972">
    <property type="entry name" value="Cyt_P450_CS"/>
</dbReference>
<keyword evidence="7 10" id="KW-0503">Monooxygenase</keyword>
<dbReference type="PANTHER" id="PTHR24291:SF189">
    <property type="entry name" value="CYTOCHROME P450 4C3-RELATED"/>
    <property type="match status" value="1"/>
</dbReference>
<dbReference type="GO" id="GO:0020037">
    <property type="term" value="F:heme binding"/>
    <property type="evidence" value="ECO:0007669"/>
    <property type="project" value="InterPro"/>
</dbReference>
<accession>T1IWF3</accession>
<keyword evidence="6 9" id="KW-0408">Iron</keyword>
<reference evidence="11" key="2">
    <citation type="submission" date="2015-02" db="UniProtKB">
        <authorList>
            <consortium name="EnsemblMetazoa"/>
        </authorList>
    </citation>
    <scope>IDENTIFICATION</scope>
</reference>
<reference evidence="12" key="1">
    <citation type="submission" date="2011-05" db="EMBL/GenBank/DDBJ databases">
        <authorList>
            <person name="Richards S.R."/>
            <person name="Qu J."/>
            <person name="Jiang H."/>
            <person name="Jhangiani S.N."/>
            <person name="Agravi P."/>
            <person name="Goodspeed R."/>
            <person name="Gross S."/>
            <person name="Mandapat C."/>
            <person name="Jackson L."/>
            <person name="Mathew T."/>
            <person name="Pu L."/>
            <person name="Thornton R."/>
            <person name="Saada N."/>
            <person name="Wilczek-Boney K.B."/>
            <person name="Lee S."/>
            <person name="Kovar C."/>
            <person name="Wu Y."/>
            <person name="Scherer S.E."/>
            <person name="Worley K.C."/>
            <person name="Muzny D.M."/>
            <person name="Gibbs R."/>
        </authorList>
    </citation>
    <scope>NUCLEOTIDE SEQUENCE</scope>
    <source>
        <strain evidence="12">Brora</strain>
    </source>
</reference>
<dbReference type="PRINTS" id="PR00385">
    <property type="entry name" value="P450"/>
</dbReference>
<comment type="cofactor">
    <cofactor evidence="1 9">
        <name>heme</name>
        <dbReference type="ChEBI" id="CHEBI:30413"/>
    </cofactor>
</comment>
<evidence type="ECO:0000256" key="9">
    <source>
        <dbReference type="PIRSR" id="PIRSR602401-1"/>
    </source>
</evidence>
<keyword evidence="10" id="KW-0560">Oxidoreductase</keyword>
<organism evidence="11 12">
    <name type="scientific">Strigamia maritima</name>
    <name type="common">European centipede</name>
    <name type="synonym">Geophilus maritimus</name>
    <dbReference type="NCBI Taxonomy" id="126957"/>
    <lineage>
        <taxon>Eukaryota</taxon>
        <taxon>Metazoa</taxon>
        <taxon>Ecdysozoa</taxon>
        <taxon>Arthropoda</taxon>
        <taxon>Myriapoda</taxon>
        <taxon>Chilopoda</taxon>
        <taxon>Pleurostigmophora</taxon>
        <taxon>Geophilomorpha</taxon>
        <taxon>Linotaeniidae</taxon>
        <taxon>Strigamia</taxon>
    </lineage>
</organism>
<dbReference type="AlphaFoldDB" id="T1IWF3"/>
<keyword evidence="4 9" id="KW-0349">Heme</keyword>
<keyword evidence="9 10" id="KW-0479">Metal-binding</keyword>
<evidence type="ECO:0000256" key="3">
    <source>
        <dbReference type="ARBA" id="ARBA00010617"/>
    </source>
</evidence>
<evidence type="ECO:0000256" key="5">
    <source>
        <dbReference type="ARBA" id="ARBA00022824"/>
    </source>
</evidence>
<dbReference type="EMBL" id="JH431613">
    <property type="status" value="NOT_ANNOTATED_CDS"/>
    <property type="molecule type" value="Genomic_DNA"/>
</dbReference>
<dbReference type="OMA" id="HAMEWAL"/>
<evidence type="ECO:0000313" key="11">
    <source>
        <dbReference type="EnsemblMetazoa" id="SMAR005520-PA"/>
    </source>
</evidence>
<dbReference type="PROSITE" id="PS00086">
    <property type="entry name" value="CYTOCHROME_P450"/>
    <property type="match status" value="1"/>
</dbReference>
<protein>
    <recommendedName>
        <fullName evidence="13">Cytochrome P450</fullName>
    </recommendedName>
</protein>
<evidence type="ECO:0000256" key="1">
    <source>
        <dbReference type="ARBA" id="ARBA00001971"/>
    </source>
</evidence>
<evidence type="ECO:0000256" key="7">
    <source>
        <dbReference type="ARBA" id="ARBA00023033"/>
    </source>
</evidence>
<dbReference type="Pfam" id="PF00067">
    <property type="entry name" value="p450"/>
    <property type="match status" value="1"/>
</dbReference>
<evidence type="ECO:0000256" key="4">
    <source>
        <dbReference type="ARBA" id="ARBA00022617"/>
    </source>
</evidence>
<dbReference type="EnsemblMetazoa" id="SMAR005520-RA">
    <property type="protein sequence ID" value="SMAR005520-PA"/>
    <property type="gene ID" value="SMAR005520"/>
</dbReference>
<dbReference type="STRING" id="126957.T1IWF3"/>
<dbReference type="eggNOG" id="KOG0157">
    <property type="taxonomic scope" value="Eukaryota"/>
</dbReference>
<comment type="subcellular location">
    <subcellularLocation>
        <location evidence="2">Endoplasmic reticulum membrane</location>
    </subcellularLocation>
</comment>
<sequence>MFGIKSNTQLRNDSVLLYSVDRIKTCIHARQFKMFLWPKLFFNMSAIGKEHNNCIKVAHKLTDDIVKTKRQEREIRKQNGDTTKPNVSVLDLLLDVNENCEHFSDAHIRAEIDGFVFGGHDTISSALSWVLFLVASHPQVQEKLHQEIDEVFGGEKFKILTSRDLKNLTYLECVIKESLRRFPTVPIIGRKLESDVTLIGTASVNINGRVIPADVSVYINIFKLHRDPVVYPNPDKFEPDRFLPENCANRHPYAFIPFSGGPRNCLGKAEICYDGRKNYSFSNFAFFYDKSCKHT</sequence>
<keyword evidence="8" id="KW-0472">Membrane</keyword>
<dbReference type="GO" id="GO:0005789">
    <property type="term" value="C:endoplasmic reticulum membrane"/>
    <property type="evidence" value="ECO:0007669"/>
    <property type="project" value="UniProtKB-SubCell"/>
</dbReference>
<comment type="similarity">
    <text evidence="3 10">Belongs to the cytochrome P450 family.</text>
</comment>
<proteinExistence type="inferred from homology"/>
<feature type="binding site" description="axial binding residue" evidence="9">
    <location>
        <position position="265"/>
    </location>
    <ligand>
        <name>heme</name>
        <dbReference type="ChEBI" id="CHEBI:30413"/>
    </ligand>
    <ligandPart>
        <name>Fe</name>
        <dbReference type="ChEBI" id="CHEBI:18248"/>
    </ligandPart>
</feature>
<evidence type="ECO:0000256" key="8">
    <source>
        <dbReference type="ARBA" id="ARBA00023136"/>
    </source>
</evidence>
<evidence type="ECO:0000313" key="12">
    <source>
        <dbReference type="Proteomes" id="UP000014500"/>
    </source>
</evidence>
<dbReference type="InterPro" id="IPR036396">
    <property type="entry name" value="Cyt_P450_sf"/>
</dbReference>
<dbReference type="SUPFAM" id="SSF48264">
    <property type="entry name" value="Cytochrome P450"/>
    <property type="match status" value="1"/>
</dbReference>
<dbReference type="Proteomes" id="UP000014500">
    <property type="component" value="Unassembled WGS sequence"/>
</dbReference>
<evidence type="ECO:0000256" key="2">
    <source>
        <dbReference type="ARBA" id="ARBA00004586"/>
    </source>
</evidence>
<dbReference type="InterPro" id="IPR050196">
    <property type="entry name" value="Cytochrome_P450_Monoox"/>
</dbReference>
<dbReference type="PANTHER" id="PTHR24291">
    <property type="entry name" value="CYTOCHROME P450 FAMILY 4"/>
    <property type="match status" value="1"/>
</dbReference>
<dbReference type="InterPro" id="IPR001128">
    <property type="entry name" value="Cyt_P450"/>
</dbReference>
<keyword evidence="12" id="KW-1185">Reference proteome</keyword>
<dbReference type="GO" id="GO:0005506">
    <property type="term" value="F:iron ion binding"/>
    <property type="evidence" value="ECO:0007669"/>
    <property type="project" value="InterPro"/>
</dbReference>
<dbReference type="GO" id="GO:0004497">
    <property type="term" value="F:monooxygenase activity"/>
    <property type="evidence" value="ECO:0007669"/>
    <property type="project" value="UniProtKB-KW"/>
</dbReference>
<dbReference type="GO" id="GO:0016705">
    <property type="term" value="F:oxidoreductase activity, acting on paired donors, with incorporation or reduction of molecular oxygen"/>
    <property type="evidence" value="ECO:0007669"/>
    <property type="project" value="InterPro"/>
</dbReference>
<name>T1IWF3_STRMM</name>
<evidence type="ECO:0008006" key="13">
    <source>
        <dbReference type="Google" id="ProtNLM"/>
    </source>
</evidence>